<dbReference type="Pfam" id="PF12796">
    <property type="entry name" value="Ank_2"/>
    <property type="match status" value="1"/>
</dbReference>
<dbReference type="InterPro" id="IPR002110">
    <property type="entry name" value="Ankyrin_rpt"/>
</dbReference>
<dbReference type="PROSITE" id="PS50088">
    <property type="entry name" value="ANK_REPEAT"/>
    <property type="match status" value="1"/>
</dbReference>
<dbReference type="PANTHER" id="PTHR24180">
    <property type="entry name" value="CYCLIN-DEPENDENT KINASE INHIBITOR 2C-RELATED"/>
    <property type="match status" value="1"/>
</dbReference>
<dbReference type="PANTHER" id="PTHR24180:SF45">
    <property type="entry name" value="POLY [ADP-RIBOSE] POLYMERASE TANKYRASE"/>
    <property type="match status" value="1"/>
</dbReference>
<dbReference type="SMART" id="SM00248">
    <property type="entry name" value="ANK"/>
    <property type="match status" value="3"/>
</dbReference>
<gene>
    <name evidence="5" type="ORF">AAL_02816</name>
</gene>
<comment type="caution">
    <text evidence="5">The sequence shown here is derived from an EMBL/GenBank/DDBJ whole genome shotgun (WGS) entry which is preliminary data.</text>
</comment>
<evidence type="ECO:0000313" key="6">
    <source>
        <dbReference type="Proteomes" id="UP000078544"/>
    </source>
</evidence>
<dbReference type="EMBL" id="AZGY01000005">
    <property type="protein sequence ID" value="KZZ98298.1"/>
    <property type="molecule type" value="Genomic_DNA"/>
</dbReference>
<feature type="region of interest" description="Disordered" evidence="4">
    <location>
        <begin position="15"/>
        <end position="36"/>
    </location>
</feature>
<dbReference type="Proteomes" id="UP000078544">
    <property type="component" value="Unassembled WGS sequence"/>
</dbReference>
<keyword evidence="6" id="KW-1185">Reference proteome</keyword>
<keyword evidence="1" id="KW-0677">Repeat</keyword>
<dbReference type="SUPFAM" id="SSF48403">
    <property type="entry name" value="Ankyrin repeat"/>
    <property type="match status" value="1"/>
</dbReference>
<dbReference type="PROSITE" id="PS50297">
    <property type="entry name" value="ANK_REP_REGION"/>
    <property type="match status" value="1"/>
</dbReference>
<dbReference type="InterPro" id="IPR051637">
    <property type="entry name" value="Ank_repeat_dom-contain_49"/>
</dbReference>
<feature type="compositionally biased region" description="Polar residues" evidence="4">
    <location>
        <begin position="27"/>
        <end position="36"/>
    </location>
</feature>
<reference evidence="5 6" key="1">
    <citation type="journal article" date="2016" name="Genome Biol. Evol.">
        <title>Divergent and convergent evolution of fungal pathogenicity.</title>
        <authorList>
            <person name="Shang Y."/>
            <person name="Xiao G."/>
            <person name="Zheng P."/>
            <person name="Cen K."/>
            <person name="Zhan S."/>
            <person name="Wang C."/>
        </authorList>
    </citation>
    <scope>NUCLEOTIDE SEQUENCE [LARGE SCALE GENOMIC DNA]</scope>
    <source>
        <strain evidence="5 6">RCEF 2490</strain>
    </source>
</reference>
<evidence type="ECO:0000256" key="1">
    <source>
        <dbReference type="ARBA" id="ARBA00022737"/>
    </source>
</evidence>
<proteinExistence type="predicted"/>
<dbReference type="Gene3D" id="1.25.40.20">
    <property type="entry name" value="Ankyrin repeat-containing domain"/>
    <property type="match status" value="2"/>
</dbReference>
<evidence type="ECO:0000313" key="5">
    <source>
        <dbReference type="EMBL" id="KZZ98298.1"/>
    </source>
</evidence>
<sequence>MSFWSLLKLEIPSPSPLAGSPSATSATMQTGRPSMWTKSAQRKMTRLYVYTTLRLEEIVQLVHSGNADMAPGRDSAHKKLNALLDKEPRWIRPKELSDMRRRINQLANSSRRLATCPRSRPDPSGVQASPSYGPGAGYDIGVAALKTYWPCSPALTLVAPHQGLTSSSVTWLSTDELPTASSLAGADQSENIDDEDFSDFLRRTTCTSNLTVHSTGTFHRVLLGHSESYIQTIKRIVKRYSAPISNTDGWSPVLNSTREMDDGDNNPPDGKLFPTPSDFLVLDSLHSIRNGRYPPCLSSSEAHARQHCLCYLSLDGCKLPWADWQGLTADGRRLLITGPTQQSVRARDSFGNTVLHFLAARGGIGSLIRALHIDFCVSLVGAKNAMGQTFLHVVSFDGSVDTPSIVELLNILTARDRSVIYTRDHYGSTFLHTLLAVPGLGHVVEQVAGFYGQDLLTTRDAFGRTVFGNDVPTLRVQQSRPAIRDFMGFRSYTDPAADDPELLVAGVLLQVLYHAPKNNRMQDEQGRNALHCLAVASLSYVTKYYHSHTPPGDISIQPKLDSSTERLNFRFELLEGLLEAGVDPNQRDCHGDTPLMSFVAHLPEDDDWRLTPQILERLVEKGASVHARNRRGETALHVAVRYGRKLAMRTLLKHGANVHVRDMAGRSLLDVIDANMNCCNSDENIKEYAHYEACRAWLSGKAEAVQSPTLLDEWRWS</sequence>
<protein>
    <submittedName>
        <fullName evidence="5">Ankyrin repeat protein</fullName>
    </submittedName>
</protein>
<dbReference type="InterPro" id="IPR036770">
    <property type="entry name" value="Ankyrin_rpt-contain_sf"/>
</dbReference>
<feature type="compositionally biased region" description="Low complexity" evidence="4">
    <location>
        <begin position="16"/>
        <end position="26"/>
    </location>
</feature>
<organism evidence="5 6">
    <name type="scientific">Moelleriella libera RCEF 2490</name>
    <dbReference type="NCBI Taxonomy" id="1081109"/>
    <lineage>
        <taxon>Eukaryota</taxon>
        <taxon>Fungi</taxon>
        <taxon>Dikarya</taxon>
        <taxon>Ascomycota</taxon>
        <taxon>Pezizomycotina</taxon>
        <taxon>Sordariomycetes</taxon>
        <taxon>Hypocreomycetidae</taxon>
        <taxon>Hypocreales</taxon>
        <taxon>Clavicipitaceae</taxon>
        <taxon>Moelleriella</taxon>
    </lineage>
</organism>
<dbReference type="STRING" id="1081109.A0A168E0N6"/>
<feature type="repeat" description="ANK" evidence="3">
    <location>
        <begin position="631"/>
        <end position="663"/>
    </location>
</feature>
<evidence type="ECO:0000256" key="2">
    <source>
        <dbReference type="ARBA" id="ARBA00023043"/>
    </source>
</evidence>
<evidence type="ECO:0000256" key="4">
    <source>
        <dbReference type="SAM" id="MobiDB-lite"/>
    </source>
</evidence>
<dbReference type="OrthoDB" id="194358at2759"/>
<accession>A0A168E0N6</accession>
<name>A0A168E0N6_9HYPO</name>
<keyword evidence="2 3" id="KW-0040">ANK repeat</keyword>
<evidence type="ECO:0000256" key="3">
    <source>
        <dbReference type="PROSITE-ProRule" id="PRU00023"/>
    </source>
</evidence>
<dbReference type="AlphaFoldDB" id="A0A168E0N6"/>